<organism evidence="1 2">
    <name type="scientific">Carnegiea gigantea</name>
    <dbReference type="NCBI Taxonomy" id="171969"/>
    <lineage>
        <taxon>Eukaryota</taxon>
        <taxon>Viridiplantae</taxon>
        <taxon>Streptophyta</taxon>
        <taxon>Embryophyta</taxon>
        <taxon>Tracheophyta</taxon>
        <taxon>Spermatophyta</taxon>
        <taxon>Magnoliopsida</taxon>
        <taxon>eudicotyledons</taxon>
        <taxon>Gunneridae</taxon>
        <taxon>Pentapetalae</taxon>
        <taxon>Caryophyllales</taxon>
        <taxon>Cactineae</taxon>
        <taxon>Cactaceae</taxon>
        <taxon>Cactoideae</taxon>
        <taxon>Echinocereeae</taxon>
        <taxon>Carnegiea</taxon>
    </lineage>
</organism>
<sequence length="217" mass="26057">MPWTGAYYTWTNKTIWSKIDRVFINDCWHDVFYYTIAKYLSSGLSDHAPVIIQFPDSPRPKPQFQFYEMWIKYREFHKLIDSIIPDSSNHKMLQLNKFLSQLRPLLMHLNRHSYADLKLQQVKARAELDTIQEHYIEILLSSADLIKQQCKIDWLTQGDEYTRFFFAKAKQRKLATYIYTIKNTSNTWVEGFDQHIYRPQKAHRSEYYSTKPLLSVE</sequence>
<dbReference type="Gene3D" id="3.60.10.10">
    <property type="entry name" value="Endonuclease/exonuclease/phosphatase"/>
    <property type="match status" value="1"/>
</dbReference>
<dbReference type="AlphaFoldDB" id="A0A9Q1JG80"/>
<dbReference type="OrthoDB" id="1259237at2759"/>
<comment type="caution">
    <text evidence="1">The sequence shown here is derived from an EMBL/GenBank/DDBJ whole genome shotgun (WGS) entry which is preliminary data.</text>
</comment>
<keyword evidence="2" id="KW-1185">Reference proteome</keyword>
<dbReference type="SUPFAM" id="SSF56219">
    <property type="entry name" value="DNase I-like"/>
    <property type="match status" value="1"/>
</dbReference>
<evidence type="ECO:0000313" key="1">
    <source>
        <dbReference type="EMBL" id="KAJ8420904.1"/>
    </source>
</evidence>
<dbReference type="EMBL" id="JAKOGI010003062">
    <property type="protein sequence ID" value="KAJ8420904.1"/>
    <property type="molecule type" value="Genomic_DNA"/>
</dbReference>
<name>A0A9Q1JG80_9CARY</name>
<proteinExistence type="predicted"/>
<accession>A0A9Q1JG80</accession>
<dbReference type="PANTHER" id="PTHR33710:SF71">
    <property type="entry name" value="ENDONUCLEASE_EXONUCLEASE_PHOSPHATASE DOMAIN-CONTAINING PROTEIN"/>
    <property type="match status" value="1"/>
</dbReference>
<reference evidence="1" key="1">
    <citation type="submission" date="2022-04" db="EMBL/GenBank/DDBJ databases">
        <title>Carnegiea gigantea Genome sequencing and assembly v2.</title>
        <authorList>
            <person name="Copetti D."/>
            <person name="Sanderson M.J."/>
            <person name="Burquez A."/>
            <person name="Wojciechowski M.F."/>
        </authorList>
    </citation>
    <scope>NUCLEOTIDE SEQUENCE</scope>
    <source>
        <strain evidence="1">SGP5-SGP5p</strain>
        <tissue evidence="1">Aerial part</tissue>
    </source>
</reference>
<evidence type="ECO:0008006" key="3">
    <source>
        <dbReference type="Google" id="ProtNLM"/>
    </source>
</evidence>
<dbReference type="InterPro" id="IPR036691">
    <property type="entry name" value="Endo/exonu/phosph_ase_sf"/>
</dbReference>
<gene>
    <name evidence="1" type="ORF">Cgig2_013561</name>
</gene>
<dbReference type="PANTHER" id="PTHR33710">
    <property type="entry name" value="BNAC02G09200D PROTEIN"/>
    <property type="match status" value="1"/>
</dbReference>
<dbReference type="Proteomes" id="UP001153076">
    <property type="component" value="Unassembled WGS sequence"/>
</dbReference>
<evidence type="ECO:0000313" key="2">
    <source>
        <dbReference type="Proteomes" id="UP001153076"/>
    </source>
</evidence>
<protein>
    <recommendedName>
        <fullName evidence="3">Reverse transcriptase</fullName>
    </recommendedName>
</protein>